<reference evidence="3" key="2">
    <citation type="journal article" date="2014" name="ISME J.">
        <title>Microbial stratification in low pH oxic and suboxic macroscopic growths along an acid mine drainage.</title>
        <authorList>
            <person name="Mendez-Garcia C."/>
            <person name="Mesa V."/>
            <person name="Sprenger R.R."/>
            <person name="Richter M."/>
            <person name="Diez M.S."/>
            <person name="Solano J."/>
            <person name="Bargiela R."/>
            <person name="Golyshina O.V."/>
            <person name="Manteca A."/>
            <person name="Ramos J.L."/>
            <person name="Gallego J.R."/>
            <person name="Llorente I."/>
            <person name="Martins Dos Santos V.A."/>
            <person name="Jensen O.N."/>
            <person name="Pelaez A.I."/>
            <person name="Sanchez J."/>
            <person name="Ferrer M."/>
        </authorList>
    </citation>
    <scope>NUCLEOTIDE SEQUENCE</scope>
</reference>
<comment type="caution">
    <text evidence="3">The sequence shown here is derived from an EMBL/GenBank/DDBJ whole genome shotgun (WGS) entry which is preliminary data.</text>
</comment>
<dbReference type="PROSITE" id="PS00166">
    <property type="entry name" value="ENOYL_COA_HYDRATASE"/>
    <property type="match status" value="1"/>
</dbReference>
<dbReference type="GO" id="GO:0006635">
    <property type="term" value="P:fatty acid beta-oxidation"/>
    <property type="evidence" value="ECO:0007669"/>
    <property type="project" value="TreeGrafter"/>
</dbReference>
<reference evidence="3" key="1">
    <citation type="submission" date="2013-08" db="EMBL/GenBank/DDBJ databases">
        <authorList>
            <person name="Mendez C."/>
            <person name="Richter M."/>
            <person name="Ferrer M."/>
            <person name="Sanchez J."/>
        </authorList>
    </citation>
    <scope>NUCLEOTIDE SEQUENCE</scope>
</reference>
<feature type="compositionally biased region" description="Basic and acidic residues" evidence="2">
    <location>
        <begin position="208"/>
        <end position="230"/>
    </location>
</feature>
<feature type="non-terminal residue" evidence="3">
    <location>
        <position position="1"/>
    </location>
</feature>
<dbReference type="GO" id="GO:0016853">
    <property type="term" value="F:isomerase activity"/>
    <property type="evidence" value="ECO:0007669"/>
    <property type="project" value="UniProtKB-KW"/>
</dbReference>
<evidence type="ECO:0000256" key="2">
    <source>
        <dbReference type="SAM" id="MobiDB-lite"/>
    </source>
</evidence>
<comment type="similarity">
    <text evidence="1">Belongs to the enoyl-CoA hydratase/isomerase family.</text>
</comment>
<dbReference type="PANTHER" id="PTHR11941">
    <property type="entry name" value="ENOYL-COA HYDRATASE-RELATED"/>
    <property type="match status" value="1"/>
</dbReference>
<accession>T1A0Q7</accession>
<dbReference type="EMBL" id="AUZY01006509">
    <property type="protein sequence ID" value="EQD54116.1"/>
    <property type="molecule type" value="Genomic_DNA"/>
</dbReference>
<dbReference type="AlphaFoldDB" id="T1A0Q7"/>
<dbReference type="PANTHER" id="PTHR11941:SF54">
    <property type="entry name" value="ENOYL-COA HYDRATASE, MITOCHONDRIAL"/>
    <property type="match status" value="1"/>
</dbReference>
<sequence>ESHADLVAAWERVRDEDDLRVAVLTGAGPKAFCAGVDLKRMGEFYHSAPAGRRVEVWNRIPGIGGITRNLEVGKPIIAAVNGICLGGGLELALACDLRLASTNATFGLPEVRWAIIPGQGGTQRLPRIVPPAIALEMLLTAQPIRAERAAAIGLVNHVYPPDQLIPQTRILAESIVAHPPRAVQAALAAVRRGLALSLPEGLRLEQELADPLRDSPDNREARAAFREKRPPRWNGQ</sequence>
<evidence type="ECO:0000313" key="3">
    <source>
        <dbReference type="EMBL" id="EQD54116.1"/>
    </source>
</evidence>
<name>T1A0Q7_9ZZZZ</name>
<organism evidence="3">
    <name type="scientific">mine drainage metagenome</name>
    <dbReference type="NCBI Taxonomy" id="410659"/>
    <lineage>
        <taxon>unclassified sequences</taxon>
        <taxon>metagenomes</taxon>
        <taxon>ecological metagenomes</taxon>
    </lineage>
</organism>
<feature type="region of interest" description="Disordered" evidence="2">
    <location>
        <begin position="208"/>
        <end position="236"/>
    </location>
</feature>
<dbReference type="InterPro" id="IPR001753">
    <property type="entry name" value="Enoyl-CoA_hydra/iso"/>
</dbReference>
<keyword evidence="3" id="KW-0413">Isomerase</keyword>
<dbReference type="InterPro" id="IPR018376">
    <property type="entry name" value="Enoyl-CoA_hyd/isom_CS"/>
</dbReference>
<dbReference type="InterPro" id="IPR029045">
    <property type="entry name" value="ClpP/crotonase-like_dom_sf"/>
</dbReference>
<proteinExistence type="inferred from homology"/>
<dbReference type="CDD" id="cd06558">
    <property type="entry name" value="crotonase-like"/>
    <property type="match status" value="1"/>
</dbReference>
<dbReference type="Gene3D" id="3.90.226.10">
    <property type="entry name" value="2-enoyl-CoA Hydratase, Chain A, domain 1"/>
    <property type="match status" value="1"/>
</dbReference>
<dbReference type="Pfam" id="PF00378">
    <property type="entry name" value="ECH_1"/>
    <property type="match status" value="1"/>
</dbReference>
<protein>
    <submittedName>
        <fullName evidence="3">Enoyl-CoA hydratase/isomerase</fullName>
    </submittedName>
</protein>
<gene>
    <name evidence="3" type="ORF">B1B_09835</name>
</gene>
<evidence type="ECO:0000256" key="1">
    <source>
        <dbReference type="ARBA" id="ARBA00005254"/>
    </source>
</evidence>
<dbReference type="SUPFAM" id="SSF52096">
    <property type="entry name" value="ClpP/crotonase"/>
    <property type="match status" value="1"/>
</dbReference>